<feature type="region of interest" description="Disordered" evidence="1">
    <location>
        <begin position="19"/>
        <end position="84"/>
    </location>
</feature>
<name>A0AA97NVM8_PYRO3</name>
<protein>
    <submittedName>
        <fullName evidence="3">Uncharacterized protein</fullName>
    </submittedName>
</protein>
<gene>
    <name evidence="3" type="ORF">OOU_Y34scaffold00608g47</name>
</gene>
<proteinExistence type="predicted"/>
<dbReference type="AlphaFoldDB" id="A0AA97NVM8"/>
<feature type="chain" id="PRO_5041645663" evidence="2">
    <location>
        <begin position="19"/>
        <end position="84"/>
    </location>
</feature>
<sequence length="84" mass="9292">MKFSAIFAILTLASAAAAAPAESSTHQDANNIIIRNDVNDGREMPVVDDSWPLEPRHKRRKPNCKPPPWTKKPGLKVFSCHRGS</sequence>
<organism evidence="3">
    <name type="scientific">Pyricularia oryzae (strain Y34)</name>
    <name type="common">Rice blast fungus</name>
    <name type="synonym">Magnaporthe oryzae</name>
    <dbReference type="NCBI Taxonomy" id="1143189"/>
    <lineage>
        <taxon>Eukaryota</taxon>
        <taxon>Fungi</taxon>
        <taxon>Dikarya</taxon>
        <taxon>Ascomycota</taxon>
        <taxon>Pezizomycotina</taxon>
        <taxon>Sordariomycetes</taxon>
        <taxon>Sordariomycetidae</taxon>
        <taxon>Magnaporthales</taxon>
        <taxon>Pyriculariaceae</taxon>
        <taxon>Pyricularia</taxon>
    </lineage>
</organism>
<accession>A0AA97NVM8</accession>
<keyword evidence="2" id="KW-0732">Signal</keyword>
<evidence type="ECO:0000256" key="1">
    <source>
        <dbReference type="SAM" id="MobiDB-lite"/>
    </source>
</evidence>
<evidence type="ECO:0000256" key="2">
    <source>
        <dbReference type="SAM" id="SignalP"/>
    </source>
</evidence>
<feature type="signal peptide" evidence="2">
    <location>
        <begin position="1"/>
        <end position="18"/>
    </location>
</feature>
<dbReference type="EMBL" id="JH793781">
    <property type="protein sequence ID" value="ELQ37280.1"/>
    <property type="molecule type" value="Genomic_DNA"/>
</dbReference>
<reference evidence="3" key="1">
    <citation type="journal article" date="2012" name="PLoS Genet.">
        <title>Comparative analysis of the genomes of two field isolates of the rice blast fungus Magnaporthe oryzae.</title>
        <authorList>
            <person name="Xue M."/>
            <person name="Yang J."/>
            <person name="Li Z."/>
            <person name="Hu S."/>
            <person name="Yao N."/>
            <person name="Dean R.A."/>
            <person name="Zhao W."/>
            <person name="Shen M."/>
            <person name="Zhang H."/>
            <person name="Li C."/>
            <person name="Liu L."/>
            <person name="Cao L."/>
            <person name="Xu X."/>
            <person name="Xing Y."/>
            <person name="Hsiang T."/>
            <person name="Zhang Z."/>
            <person name="Xu J.R."/>
            <person name="Peng Y.L."/>
        </authorList>
    </citation>
    <scope>NUCLEOTIDE SEQUENCE</scope>
    <source>
        <strain evidence="3">Y34</strain>
    </source>
</reference>
<evidence type="ECO:0000313" key="3">
    <source>
        <dbReference type="EMBL" id="ELQ37280.1"/>
    </source>
</evidence>
<dbReference type="Proteomes" id="UP000011086">
    <property type="component" value="Unassembled WGS sequence"/>
</dbReference>